<evidence type="ECO:0000313" key="3">
    <source>
        <dbReference type="Proteomes" id="UP000077266"/>
    </source>
</evidence>
<organism evidence="2 3">
    <name type="scientific">Exidia glandulosa HHB12029</name>
    <dbReference type="NCBI Taxonomy" id="1314781"/>
    <lineage>
        <taxon>Eukaryota</taxon>
        <taxon>Fungi</taxon>
        <taxon>Dikarya</taxon>
        <taxon>Basidiomycota</taxon>
        <taxon>Agaricomycotina</taxon>
        <taxon>Agaricomycetes</taxon>
        <taxon>Auriculariales</taxon>
        <taxon>Exidiaceae</taxon>
        <taxon>Exidia</taxon>
    </lineage>
</organism>
<keyword evidence="1" id="KW-0812">Transmembrane</keyword>
<gene>
    <name evidence="2" type="ORF">EXIGLDRAFT_483042</name>
</gene>
<dbReference type="Proteomes" id="UP000077266">
    <property type="component" value="Unassembled WGS sequence"/>
</dbReference>
<keyword evidence="1" id="KW-1133">Transmembrane helix</keyword>
<keyword evidence="1" id="KW-0472">Membrane</keyword>
<protein>
    <submittedName>
        <fullName evidence="2">Uncharacterized protein</fullName>
    </submittedName>
</protein>
<keyword evidence="3" id="KW-1185">Reference proteome</keyword>
<feature type="transmembrane region" description="Helical" evidence="1">
    <location>
        <begin position="98"/>
        <end position="119"/>
    </location>
</feature>
<evidence type="ECO:0000313" key="2">
    <source>
        <dbReference type="EMBL" id="KZW02219.1"/>
    </source>
</evidence>
<proteinExistence type="predicted"/>
<name>A0A165PIC2_EXIGL</name>
<feature type="transmembrane region" description="Helical" evidence="1">
    <location>
        <begin position="57"/>
        <end position="77"/>
    </location>
</feature>
<reference evidence="2 3" key="1">
    <citation type="journal article" date="2016" name="Mol. Biol. Evol.">
        <title>Comparative Genomics of Early-Diverging Mushroom-Forming Fungi Provides Insights into the Origins of Lignocellulose Decay Capabilities.</title>
        <authorList>
            <person name="Nagy L.G."/>
            <person name="Riley R."/>
            <person name="Tritt A."/>
            <person name="Adam C."/>
            <person name="Daum C."/>
            <person name="Floudas D."/>
            <person name="Sun H."/>
            <person name="Yadav J.S."/>
            <person name="Pangilinan J."/>
            <person name="Larsson K.H."/>
            <person name="Matsuura K."/>
            <person name="Barry K."/>
            <person name="Labutti K."/>
            <person name="Kuo R."/>
            <person name="Ohm R.A."/>
            <person name="Bhattacharya S.S."/>
            <person name="Shirouzu T."/>
            <person name="Yoshinaga Y."/>
            <person name="Martin F.M."/>
            <person name="Grigoriev I.V."/>
            <person name="Hibbett D.S."/>
        </authorList>
    </citation>
    <scope>NUCLEOTIDE SEQUENCE [LARGE SCALE GENOMIC DNA]</scope>
    <source>
        <strain evidence="2 3">HHB12029</strain>
    </source>
</reference>
<dbReference type="InParanoid" id="A0A165PIC2"/>
<dbReference type="AlphaFoldDB" id="A0A165PIC2"/>
<sequence length="147" mass="16331">MSLLLHPPPSTYTLTLFIFLPIRPLHSTQHIRSLPTYAPFSPSHISLNSLTGIPTRLLASMIIVALVFFCCSSHLVCPRLSALSSRMCSTSLPVRLSFFLSFPLSPLLFCIATHAARLLCRLEFPEHLCLCRIAVLIEHPIPTPNPT</sequence>
<evidence type="ECO:0000256" key="1">
    <source>
        <dbReference type="SAM" id="Phobius"/>
    </source>
</evidence>
<dbReference type="EMBL" id="KV425889">
    <property type="protein sequence ID" value="KZW02219.1"/>
    <property type="molecule type" value="Genomic_DNA"/>
</dbReference>
<accession>A0A165PIC2</accession>